<protein>
    <submittedName>
        <fullName evidence="10">ABC transporter permease</fullName>
    </submittedName>
</protein>
<dbReference type="Proteomes" id="UP000761264">
    <property type="component" value="Unassembled WGS sequence"/>
</dbReference>
<dbReference type="Gene3D" id="1.10.3720.10">
    <property type="entry name" value="MetI-like"/>
    <property type="match status" value="1"/>
</dbReference>
<feature type="transmembrane region" description="Helical" evidence="8">
    <location>
        <begin position="63"/>
        <end position="82"/>
    </location>
</feature>
<feature type="transmembrane region" description="Helical" evidence="8">
    <location>
        <begin position="216"/>
        <end position="237"/>
    </location>
</feature>
<keyword evidence="3 8" id="KW-0813">Transport</keyword>
<dbReference type="PANTHER" id="PTHR42929">
    <property type="entry name" value="INNER MEMBRANE ABC TRANSPORTER PERMEASE PROTEIN YDCU-RELATED-RELATED"/>
    <property type="match status" value="1"/>
</dbReference>
<proteinExistence type="inferred from homology"/>
<evidence type="ECO:0000256" key="8">
    <source>
        <dbReference type="RuleBase" id="RU363032"/>
    </source>
</evidence>
<dbReference type="GO" id="GO:0055085">
    <property type="term" value="P:transmembrane transport"/>
    <property type="evidence" value="ECO:0007669"/>
    <property type="project" value="InterPro"/>
</dbReference>
<comment type="subcellular location">
    <subcellularLocation>
        <location evidence="1 8">Cell membrane</location>
        <topology evidence="1 8">Multi-pass membrane protein</topology>
    </subcellularLocation>
</comment>
<evidence type="ECO:0000256" key="4">
    <source>
        <dbReference type="ARBA" id="ARBA00022475"/>
    </source>
</evidence>
<keyword evidence="7 8" id="KW-0472">Membrane</keyword>
<feature type="transmembrane region" description="Helical" evidence="8">
    <location>
        <begin position="137"/>
        <end position="159"/>
    </location>
</feature>
<evidence type="ECO:0000259" key="9">
    <source>
        <dbReference type="PROSITE" id="PS50928"/>
    </source>
</evidence>
<dbReference type="InterPro" id="IPR000515">
    <property type="entry name" value="MetI-like"/>
</dbReference>
<evidence type="ECO:0000313" key="10">
    <source>
        <dbReference type="EMBL" id="NIA69275.1"/>
    </source>
</evidence>
<dbReference type="InterPro" id="IPR035906">
    <property type="entry name" value="MetI-like_sf"/>
</dbReference>
<keyword evidence="11" id="KW-1185">Reference proteome</keyword>
<evidence type="ECO:0000256" key="3">
    <source>
        <dbReference type="ARBA" id="ARBA00022448"/>
    </source>
</evidence>
<dbReference type="EMBL" id="JAAQPH010000008">
    <property type="protein sequence ID" value="NIA69275.1"/>
    <property type="molecule type" value="Genomic_DNA"/>
</dbReference>
<comment type="similarity">
    <text evidence="2">Belongs to the binding-protein-dependent transport system permease family. CysTW subfamily.</text>
</comment>
<keyword evidence="4" id="KW-1003">Cell membrane</keyword>
<dbReference type="GO" id="GO:0005886">
    <property type="term" value="C:plasma membrane"/>
    <property type="evidence" value="ECO:0007669"/>
    <property type="project" value="UniProtKB-SubCell"/>
</dbReference>
<dbReference type="SUPFAM" id="SSF161098">
    <property type="entry name" value="MetI-like"/>
    <property type="match status" value="1"/>
</dbReference>
<dbReference type="PROSITE" id="PS50928">
    <property type="entry name" value="ABC_TM1"/>
    <property type="match status" value="1"/>
</dbReference>
<organism evidence="10 11">
    <name type="scientific">Pelagibius litoralis</name>
    <dbReference type="NCBI Taxonomy" id="374515"/>
    <lineage>
        <taxon>Bacteria</taxon>
        <taxon>Pseudomonadati</taxon>
        <taxon>Pseudomonadota</taxon>
        <taxon>Alphaproteobacteria</taxon>
        <taxon>Rhodospirillales</taxon>
        <taxon>Rhodovibrionaceae</taxon>
        <taxon>Pelagibius</taxon>
    </lineage>
</organism>
<feature type="transmembrane region" description="Helical" evidence="8">
    <location>
        <begin position="89"/>
        <end position="107"/>
    </location>
</feature>
<evidence type="ECO:0000256" key="6">
    <source>
        <dbReference type="ARBA" id="ARBA00022989"/>
    </source>
</evidence>
<feature type="transmembrane region" description="Helical" evidence="8">
    <location>
        <begin position="273"/>
        <end position="293"/>
    </location>
</feature>
<name>A0A967EXM3_9PROT</name>
<evidence type="ECO:0000256" key="7">
    <source>
        <dbReference type="ARBA" id="ARBA00023136"/>
    </source>
</evidence>
<evidence type="ECO:0000313" key="11">
    <source>
        <dbReference type="Proteomes" id="UP000761264"/>
    </source>
</evidence>
<accession>A0A967EXM3</accession>
<feature type="transmembrane region" description="Helical" evidence="8">
    <location>
        <begin position="28"/>
        <end position="51"/>
    </location>
</feature>
<dbReference type="PANTHER" id="PTHR42929:SF1">
    <property type="entry name" value="INNER MEMBRANE ABC TRANSPORTER PERMEASE PROTEIN YDCU-RELATED"/>
    <property type="match status" value="1"/>
</dbReference>
<feature type="domain" description="ABC transmembrane type-1" evidence="9">
    <location>
        <begin position="84"/>
        <end position="291"/>
    </location>
</feature>
<feature type="transmembrane region" description="Helical" evidence="8">
    <location>
        <begin position="113"/>
        <end position="130"/>
    </location>
</feature>
<evidence type="ECO:0000256" key="2">
    <source>
        <dbReference type="ARBA" id="ARBA00007069"/>
    </source>
</evidence>
<keyword evidence="5 8" id="KW-0812">Transmembrane</keyword>
<reference evidence="10" key="1">
    <citation type="submission" date="2020-03" db="EMBL/GenBank/DDBJ databases">
        <title>Genome of Pelagibius litoralis DSM 21314T.</title>
        <authorList>
            <person name="Wang G."/>
        </authorList>
    </citation>
    <scope>NUCLEOTIDE SEQUENCE</scope>
    <source>
        <strain evidence="10">DSM 21314</strain>
    </source>
</reference>
<feature type="transmembrane region" description="Helical" evidence="8">
    <location>
        <begin position="171"/>
        <end position="195"/>
    </location>
</feature>
<dbReference type="RefSeq" id="WP_167224717.1">
    <property type="nucleotide sequence ID" value="NZ_JAAQPH010000008.1"/>
</dbReference>
<evidence type="ECO:0000256" key="5">
    <source>
        <dbReference type="ARBA" id="ARBA00022692"/>
    </source>
</evidence>
<sequence length="305" mass="33215">MTATTEVRTTEAAKPRLRRGRSLRVSPGLLAALPVLIFLALAFAAPLLAVFGYSFMPEGTFDFTFPPTFENYLAVFSGSYYISFAKSLGLALVTVVLLMVICWPIAYGMAKLFGRWANLMTLAIIIPLFVSENIRLFGWMLFLIKGGVFLGGLKAWLGFDGESILYDVPAIVLGLVYVYLPFTLFPMVLGISMVSREVTEAAFDMGASRWQVFREIELPLATPGILIGGLLTFILSLGSLAESKILGGQAVIMIADEIETAFTFGQNWPLGSALSVILILFSGTLVLTLLSWVDLDRILGRGGND</sequence>
<comment type="caution">
    <text evidence="10">The sequence shown here is derived from an EMBL/GenBank/DDBJ whole genome shotgun (WGS) entry which is preliminary data.</text>
</comment>
<evidence type="ECO:0000256" key="1">
    <source>
        <dbReference type="ARBA" id="ARBA00004651"/>
    </source>
</evidence>
<dbReference type="CDD" id="cd06261">
    <property type="entry name" value="TM_PBP2"/>
    <property type="match status" value="1"/>
</dbReference>
<keyword evidence="6 8" id="KW-1133">Transmembrane helix</keyword>
<gene>
    <name evidence="10" type="ORF">HBA54_11800</name>
</gene>
<dbReference type="Pfam" id="PF00528">
    <property type="entry name" value="BPD_transp_1"/>
    <property type="match status" value="1"/>
</dbReference>
<dbReference type="AlphaFoldDB" id="A0A967EXM3"/>